<dbReference type="Pfam" id="PF00927">
    <property type="entry name" value="Transglut_C"/>
    <property type="match status" value="1"/>
</dbReference>
<dbReference type="PANTHER" id="PTHR11590:SF42">
    <property type="entry name" value="COAGULATION FACTOR XIII A CHAIN"/>
    <property type="match status" value="1"/>
</dbReference>
<protein>
    <recommendedName>
        <fullName evidence="2">Transglutaminase C-terminal domain-containing protein</fullName>
    </recommendedName>
</protein>
<feature type="domain" description="Transglutaminase C-terminal" evidence="2">
    <location>
        <begin position="36"/>
        <end position="124"/>
    </location>
</feature>
<proteinExistence type="inferred from homology"/>
<evidence type="ECO:0000313" key="3">
    <source>
        <dbReference type="EMBL" id="JAH99009.1"/>
    </source>
</evidence>
<evidence type="ECO:0000256" key="1">
    <source>
        <dbReference type="ARBA" id="ARBA00005968"/>
    </source>
</evidence>
<comment type="similarity">
    <text evidence="1">Belongs to the transglutaminase superfamily. Transglutaminase family.</text>
</comment>
<dbReference type="InterPro" id="IPR013783">
    <property type="entry name" value="Ig-like_fold"/>
</dbReference>
<dbReference type="GO" id="GO:0003810">
    <property type="term" value="F:protein-glutamine gamma-glutamyltransferase activity"/>
    <property type="evidence" value="ECO:0007669"/>
    <property type="project" value="InterPro"/>
</dbReference>
<dbReference type="InterPro" id="IPR008958">
    <property type="entry name" value="Transglutaminase_C"/>
</dbReference>
<dbReference type="PANTHER" id="PTHR11590">
    <property type="entry name" value="PROTEIN-GLUTAMINE GAMMA-GLUTAMYLTRANSFERASE"/>
    <property type="match status" value="1"/>
</dbReference>
<dbReference type="InterPro" id="IPR036238">
    <property type="entry name" value="Transglutaminase_C_sf"/>
</dbReference>
<dbReference type="InterPro" id="IPR050779">
    <property type="entry name" value="Transglutaminase"/>
</dbReference>
<evidence type="ECO:0000259" key="2">
    <source>
        <dbReference type="Pfam" id="PF00927"/>
    </source>
</evidence>
<dbReference type="AlphaFoldDB" id="A0A0E9X8S3"/>
<reference evidence="3" key="2">
    <citation type="journal article" date="2015" name="Fish Shellfish Immunol.">
        <title>Early steps in the European eel (Anguilla anguilla)-Vibrio vulnificus interaction in the gills: Role of the RtxA13 toxin.</title>
        <authorList>
            <person name="Callol A."/>
            <person name="Pajuelo D."/>
            <person name="Ebbesson L."/>
            <person name="Teles M."/>
            <person name="MacKenzie S."/>
            <person name="Amaro C."/>
        </authorList>
    </citation>
    <scope>NUCLEOTIDE SEQUENCE</scope>
</reference>
<dbReference type="FunFam" id="2.60.40.10:FF:000090">
    <property type="entry name" value="Protein-glutamine gamma-glutamyltransferase 2"/>
    <property type="match status" value="1"/>
</dbReference>
<name>A0A0E9X8S3_ANGAN</name>
<accession>A0A0E9X8S3</accession>
<sequence>MSKLVEQCNLHFIVTGRVEEGDQIVSAMRVITLHVPKLFIKVMGEPRVSEETLVSVEFTNPFQFSLDNVYLRMDGPGLMSPKIKHFSLISPNSSVTWPDSFTPRRPGPTKLMVTLDCVALRQVYSQVLLNVKP</sequence>
<dbReference type="EMBL" id="GBXM01009568">
    <property type="protein sequence ID" value="JAH99009.1"/>
    <property type="molecule type" value="Transcribed_RNA"/>
</dbReference>
<organism evidence="3">
    <name type="scientific">Anguilla anguilla</name>
    <name type="common">European freshwater eel</name>
    <name type="synonym">Muraena anguilla</name>
    <dbReference type="NCBI Taxonomy" id="7936"/>
    <lineage>
        <taxon>Eukaryota</taxon>
        <taxon>Metazoa</taxon>
        <taxon>Chordata</taxon>
        <taxon>Craniata</taxon>
        <taxon>Vertebrata</taxon>
        <taxon>Euteleostomi</taxon>
        <taxon>Actinopterygii</taxon>
        <taxon>Neopterygii</taxon>
        <taxon>Teleostei</taxon>
        <taxon>Anguilliformes</taxon>
        <taxon>Anguillidae</taxon>
        <taxon>Anguilla</taxon>
    </lineage>
</organism>
<dbReference type="GO" id="GO:0072378">
    <property type="term" value="P:blood coagulation, fibrin clot formation"/>
    <property type="evidence" value="ECO:0007669"/>
    <property type="project" value="TreeGrafter"/>
</dbReference>
<dbReference type="SUPFAM" id="SSF49309">
    <property type="entry name" value="Transglutaminase, two C-terminal domains"/>
    <property type="match status" value="1"/>
</dbReference>
<dbReference type="Gene3D" id="2.60.40.10">
    <property type="entry name" value="Immunoglobulins"/>
    <property type="match status" value="1"/>
</dbReference>
<reference evidence="3" key="1">
    <citation type="submission" date="2014-11" db="EMBL/GenBank/DDBJ databases">
        <authorList>
            <person name="Amaro Gonzalez C."/>
        </authorList>
    </citation>
    <scope>NUCLEOTIDE SEQUENCE</scope>
</reference>